<keyword evidence="6" id="KW-0443">Lipid metabolism</keyword>
<dbReference type="Proteomes" id="UP001172684">
    <property type="component" value="Unassembled WGS sequence"/>
</dbReference>
<accession>A0ABQ9NRV6</accession>
<evidence type="ECO:0000256" key="6">
    <source>
        <dbReference type="ARBA" id="ARBA00023098"/>
    </source>
</evidence>
<keyword evidence="9" id="KW-1208">Phospholipid metabolism</keyword>
<evidence type="ECO:0000256" key="9">
    <source>
        <dbReference type="ARBA" id="ARBA00023264"/>
    </source>
</evidence>
<comment type="caution">
    <text evidence="12">The sequence shown here is derived from an EMBL/GenBank/DDBJ whole genome shotgun (WGS) entry which is preliminary data.</text>
</comment>
<keyword evidence="5" id="KW-0210">Decarboxylase</keyword>
<evidence type="ECO:0000256" key="3">
    <source>
        <dbReference type="ARBA" id="ARBA00012243"/>
    </source>
</evidence>
<name>A0ABQ9NRV6_9PEZI</name>
<comment type="pathway">
    <text evidence="11">Phospholipid metabolism; phosphatidylethanolamine biosynthesis.</text>
</comment>
<comment type="cofactor">
    <cofactor evidence="1">
        <name>pyruvate</name>
        <dbReference type="ChEBI" id="CHEBI:15361"/>
    </cofactor>
</comment>
<keyword evidence="4" id="KW-0444">Lipid biosynthesis</keyword>
<evidence type="ECO:0000256" key="10">
    <source>
        <dbReference type="ARBA" id="ARBA00023317"/>
    </source>
</evidence>
<protein>
    <recommendedName>
        <fullName evidence="3">phosphatidylserine decarboxylase</fullName>
        <ecNumber evidence="3">4.1.1.65</ecNumber>
    </recommendedName>
</protein>
<dbReference type="Pfam" id="PF02666">
    <property type="entry name" value="PS_Dcarbxylase"/>
    <property type="match status" value="1"/>
</dbReference>
<proteinExistence type="predicted"/>
<dbReference type="PANTHER" id="PTHR10067">
    <property type="entry name" value="PHOSPHATIDYLSERINE DECARBOXYLASE"/>
    <property type="match status" value="1"/>
</dbReference>
<keyword evidence="7" id="KW-0594">Phospholipid biosynthesis</keyword>
<evidence type="ECO:0000313" key="12">
    <source>
        <dbReference type="EMBL" id="KAJ9665144.1"/>
    </source>
</evidence>
<evidence type="ECO:0000256" key="1">
    <source>
        <dbReference type="ARBA" id="ARBA00001928"/>
    </source>
</evidence>
<dbReference type="InterPro" id="IPR033177">
    <property type="entry name" value="PSD-B"/>
</dbReference>
<evidence type="ECO:0000256" key="5">
    <source>
        <dbReference type="ARBA" id="ARBA00022793"/>
    </source>
</evidence>
<dbReference type="PANTHER" id="PTHR10067:SF11">
    <property type="entry name" value="PHOSPHATIDYLSERINE DECARBOXYLASE"/>
    <property type="match status" value="1"/>
</dbReference>
<dbReference type="NCBIfam" id="TIGR00163">
    <property type="entry name" value="PS_decarb"/>
    <property type="match status" value="1"/>
</dbReference>
<evidence type="ECO:0000256" key="7">
    <source>
        <dbReference type="ARBA" id="ARBA00023209"/>
    </source>
</evidence>
<dbReference type="EC" id="4.1.1.65" evidence="3"/>
<sequence length="268" mass="30158">MRLYMHNKAIDEGKKEASPRSKEQIRSFIEFYHINMDDFEPSDIDAYDNFEDFFVRAHKPGSRPIHTKDDPSGAVVVADSRAVVYETVAESKKLWIKGSDFSITNLVMDKQLGPKFADGSVASFRLSPQDYHRYHSPVTGTIKCFRSMPGDYYDVDPWALRSDVDILTRNARDYVVIESEEFGEVLFVAIGAVEVGTVKIHDEWQKPGSKITKGDELGIFQFGGSSIIVAFQKGRIQFDEDLLSVSRRAIAMDVEVGMSLGRAVGRKS</sequence>
<reference evidence="12" key="1">
    <citation type="submission" date="2022-10" db="EMBL/GenBank/DDBJ databases">
        <title>Culturing micro-colonial fungi from biological soil crusts in the Mojave desert and describing Neophaeococcomyces mojavensis, and introducing the new genera and species Taxawa tesnikishii.</title>
        <authorList>
            <person name="Kurbessoian T."/>
            <person name="Stajich J.E."/>
        </authorList>
    </citation>
    <scope>NUCLEOTIDE SEQUENCE</scope>
    <source>
        <strain evidence="12">TK_1</strain>
    </source>
</reference>
<keyword evidence="8" id="KW-0456">Lyase</keyword>
<keyword evidence="10" id="KW-0670">Pyruvate</keyword>
<organism evidence="12 13">
    <name type="scientific">Coniosporium apollinis</name>
    <dbReference type="NCBI Taxonomy" id="61459"/>
    <lineage>
        <taxon>Eukaryota</taxon>
        <taxon>Fungi</taxon>
        <taxon>Dikarya</taxon>
        <taxon>Ascomycota</taxon>
        <taxon>Pezizomycotina</taxon>
        <taxon>Dothideomycetes</taxon>
        <taxon>Dothideomycetes incertae sedis</taxon>
        <taxon>Coniosporium</taxon>
    </lineage>
</organism>
<evidence type="ECO:0000256" key="4">
    <source>
        <dbReference type="ARBA" id="ARBA00022516"/>
    </source>
</evidence>
<evidence type="ECO:0000256" key="11">
    <source>
        <dbReference type="ARBA" id="ARBA00024326"/>
    </source>
</evidence>
<keyword evidence="13" id="KW-1185">Reference proteome</keyword>
<evidence type="ECO:0000313" key="13">
    <source>
        <dbReference type="Proteomes" id="UP001172684"/>
    </source>
</evidence>
<dbReference type="EMBL" id="JAPDRL010000032">
    <property type="protein sequence ID" value="KAJ9665144.1"/>
    <property type="molecule type" value="Genomic_DNA"/>
</dbReference>
<comment type="pathway">
    <text evidence="2">Lipid metabolism.</text>
</comment>
<gene>
    <name evidence="12" type="ORF">H2201_004805</name>
</gene>
<evidence type="ECO:0000256" key="8">
    <source>
        <dbReference type="ARBA" id="ARBA00023239"/>
    </source>
</evidence>
<evidence type="ECO:0000256" key="2">
    <source>
        <dbReference type="ARBA" id="ARBA00005189"/>
    </source>
</evidence>
<dbReference type="InterPro" id="IPR003817">
    <property type="entry name" value="PS_Dcarbxylase"/>
</dbReference>